<reference evidence="2 3" key="1">
    <citation type="submission" date="2020-04" db="EMBL/GenBank/DDBJ databases">
        <title>Description of novel Gluconacetobacter.</title>
        <authorList>
            <person name="Sombolestani A."/>
        </authorList>
    </citation>
    <scope>NUCLEOTIDE SEQUENCE [LARGE SCALE GENOMIC DNA]</scope>
    <source>
        <strain evidence="2 3">LMG 21312</strain>
    </source>
</reference>
<evidence type="ECO:0000256" key="1">
    <source>
        <dbReference type="SAM" id="SignalP"/>
    </source>
</evidence>
<name>A0A7W4J777_9PROT</name>
<dbReference type="Proteomes" id="UP000561066">
    <property type="component" value="Unassembled WGS sequence"/>
</dbReference>
<keyword evidence="1" id="KW-0732">Signal</keyword>
<keyword evidence="3" id="KW-1185">Reference proteome</keyword>
<dbReference type="EMBL" id="JABEQH010000010">
    <property type="protein sequence ID" value="MBB2175998.1"/>
    <property type="molecule type" value="Genomic_DNA"/>
</dbReference>
<gene>
    <name evidence="2" type="ORF">HLH21_08645</name>
</gene>
<dbReference type="AlphaFoldDB" id="A0A7W4J777"/>
<dbReference type="InterPro" id="IPR047676">
    <property type="entry name" value="FxLYD_dom"/>
</dbReference>
<organism evidence="2 3">
    <name type="scientific">Gluconacetobacter johannae</name>
    <dbReference type="NCBI Taxonomy" id="112140"/>
    <lineage>
        <taxon>Bacteria</taxon>
        <taxon>Pseudomonadati</taxon>
        <taxon>Pseudomonadota</taxon>
        <taxon>Alphaproteobacteria</taxon>
        <taxon>Acetobacterales</taxon>
        <taxon>Acetobacteraceae</taxon>
        <taxon>Gluconacetobacter</taxon>
    </lineage>
</organism>
<feature type="chain" id="PRO_5031547426" evidence="1">
    <location>
        <begin position="32"/>
        <end position="121"/>
    </location>
</feature>
<comment type="caution">
    <text evidence="2">The sequence shown here is derived from an EMBL/GenBank/DDBJ whole genome shotgun (WGS) entry which is preliminary data.</text>
</comment>
<proteinExistence type="predicted"/>
<dbReference type="NCBIfam" id="NF038353">
    <property type="entry name" value="FxLYD_dom"/>
    <property type="match status" value="1"/>
</dbReference>
<protein>
    <submittedName>
        <fullName evidence="2">Uncharacterized protein</fullName>
    </submittedName>
</protein>
<feature type="signal peptide" evidence="1">
    <location>
        <begin position="1"/>
        <end position="31"/>
    </location>
</feature>
<evidence type="ECO:0000313" key="2">
    <source>
        <dbReference type="EMBL" id="MBB2175998.1"/>
    </source>
</evidence>
<evidence type="ECO:0000313" key="3">
    <source>
        <dbReference type="Proteomes" id="UP000561066"/>
    </source>
</evidence>
<sequence length="121" mass="12881">MVHALVGSGKARVLSLLLAALPVLPALPAHAQDIIVREARSVTEAGGRHAIVGTAENQSGRMLQTAKLIFNLYGEHGTIIGSAIDETHDLPPGGRWTFHARAWTLFADFGLAKIRTVPAAR</sequence>
<accession>A0A7W4J777</accession>